<keyword evidence="3" id="KW-0804">Transcription</keyword>
<dbReference type="Pfam" id="PF13305">
    <property type="entry name" value="TetR_C_33"/>
    <property type="match status" value="1"/>
</dbReference>
<protein>
    <submittedName>
        <fullName evidence="6">TetR/AcrR family transcriptional regulator</fullName>
    </submittedName>
</protein>
<dbReference type="PROSITE" id="PS50977">
    <property type="entry name" value="HTH_TETR_2"/>
    <property type="match status" value="1"/>
</dbReference>
<keyword evidence="7" id="KW-1185">Reference proteome</keyword>
<dbReference type="InterPro" id="IPR025996">
    <property type="entry name" value="MT1864/Rv1816-like_C"/>
</dbReference>
<dbReference type="SUPFAM" id="SSF48498">
    <property type="entry name" value="Tetracyclin repressor-like, C-terminal domain"/>
    <property type="match status" value="1"/>
</dbReference>
<feature type="domain" description="HTH tetR-type" evidence="5">
    <location>
        <begin position="18"/>
        <end position="79"/>
    </location>
</feature>
<dbReference type="EMBL" id="VIRS01000015">
    <property type="protein sequence ID" value="TQS43000.1"/>
    <property type="molecule type" value="Genomic_DNA"/>
</dbReference>
<dbReference type="PANTHER" id="PTHR30055">
    <property type="entry name" value="HTH-TYPE TRANSCRIPTIONAL REGULATOR RUTR"/>
    <property type="match status" value="1"/>
</dbReference>
<dbReference type="InParanoid" id="A0A545ANZ9"/>
<dbReference type="InterPro" id="IPR036271">
    <property type="entry name" value="Tet_transcr_reg_TetR-rel_C_sf"/>
</dbReference>
<proteinExistence type="predicted"/>
<dbReference type="GO" id="GO:0003700">
    <property type="term" value="F:DNA-binding transcription factor activity"/>
    <property type="evidence" value="ECO:0007669"/>
    <property type="project" value="TreeGrafter"/>
</dbReference>
<dbReference type="PANTHER" id="PTHR30055:SF212">
    <property type="entry name" value="TETR-FAMILY FAMILY TRANSCRIPTIONAL REGULATOR"/>
    <property type="match status" value="1"/>
</dbReference>
<evidence type="ECO:0000256" key="4">
    <source>
        <dbReference type="PROSITE-ProRule" id="PRU00335"/>
    </source>
</evidence>
<dbReference type="SUPFAM" id="SSF46689">
    <property type="entry name" value="Homeodomain-like"/>
    <property type="match status" value="1"/>
</dbReference>
<dbReference type="RefSeq" id="WP_142706486.1">
    <property type="nucleotide sequence ID" value="NZ_VIRS01000015.1"/>
</dbReference>
<dbReference type="OrthoDB" id="8222629at2"/>
<evidence type="ECO:0000313" key="6">
    <source>
        <dbReference type="EMBL" id="TQS43000.1"/>
    </source>
</evidence>
<evidence type="ECO:0000259" key="5">
    <source>
        <dbReference type="PROSITE" id="PS50977"/>
    </source>
</evidence>
<dbReference type="GO" id="GO:0000976">
    <property type="term" value="F:transcription cis-regulatory region binding"/>
    <property type="evidence" value="ECO:0007669"/>
    <property type="project" value="TreeGrafter"/>
</dbReference>
<reference evidence="6 7" key="1">
    <citation type="submission" date="2019-07" db="EMBL/GenBank/DDBJ databases">
        <title>Cryptosporangium phraense sp. nov., isolated from plant litter.</title>
        <authorList>
            <person name="Suriyachadkun C."/>
        </authorList>
    </citation>
    <scope>NUCLEOTIDE SEQUENCE [LARGE SCALE GENOMIC DNA]</scope>
    <source>
        <strain evidence="6 7">A-T 5661</strain>
    </source>
</reference>
<keyword evidence="2 4" id="KW-0238">DNA-binding</keyword>
<sequence length="216" mass="23257">MSTAASESRRRNPRGGGRALRGEIVAAARAILVEEGYESAVTLRGVARRVGIAPQSIYPHFDGPDEIVQAVTVETFAELGRFIASAKEGIEAPRERLLAGCRAYMAFGLNNPNLYGLLFRRNRLLRGEEPGPPGAGRLDTRDPDAGPFASLMDGVRQCIADGSSGATSVLSTAVQLWMAMHGLVVLRGGGYQFPWPDLTETEVELITSIAKLHDPR</sequence>
<dbReference type="InterPro" id="IPR001647">
    <property type="entry name" value="HTH_TetR"/>
</dbReference>
<gene>
    <name evidence="6" type="ORF">FL583_21425</name>
</gene>
<evidence type="ECO:0000256" key="2">
    <source>
        <dbReference type="ARBA" id="ARBA00023125"/>
    </source>
</evidence>
<evidence type="ECO:0000313" key="7">
    <source>
        <dbReference type="Proteomes" id="UP000317982"/>
    </source>
</evidence>
<dbReference type="Pfam" id="PF00440">
    <property type="entry name" value="TetR_N"/>
    <property type="match status" value="1"/>
</dbReference>
<name>A0A545ANZ9_9ACTN</name>
<keyword evidence="1" id="KW-0805">Transcription regulation</keyword>
<dbReference type="AlphaFoldDB" id="A0A545ANZ9"/>
<accession>A0A545ANZ9</accession>
<feature type="DNA-binding region" description="H-T-H motif" evidence="4">
    <location>
        <begin position="42"/>
        <end position="61"/>
    </location>
</feature>
<dbReference type="InterPro" id="IPR009057">
    <property type="entry name" value="Homeodomain-like_sf"/>
</dbReference>
<organism evidence="6 7">
    <name type="scientific">Cryptosporangium phraense</name>
    <dbReference type="NCBI Taxonomy" id="2593070"/>
    <lineage>
        <taxon>Bacteria</taxon>
        <taxon>Bacillati</taxon>
        <taxon>Actinomycetota</taxon>
        <taxon>Actinomycetes</taxon>
        <taxon>Cryptosporangiales</taxon>
        <taxon>Cryptosporangiaceae</taxon>
        <taxon>Cryptosporangium</taxon>
    </lineage>
</organism>
<dbReference type="Gene3D" id="1.10.357.10">
    <property type="entry name" value="Tetracycline Repressor, domain 2"/>
    <property type="match status" value="1"/>
</dbReference>
<comment type="caution">
    <text evidence="6">The sequence shown here is derived from an EMBL/GenBank/DDBJ whole genome shotgun (WGS) entry which is preliminary data.</text>
</comment>
<evidence type="ECO:0000256" key="1">
    <source>
        <dbReference type="ARBA" id="ARBA00023015"/>
    </source>
</evidence>
<dbReference type="Proteomes" id="UP000317982">
    <property type="component" value="Unassembled WGS sequence"/>
</dbReference>
<dbReference type="InterPro" id="IPR050109">
    <property type="entry name" value="HTH-type_TetR-like_transc_reg"/>
</dbReference>
<evidence type="ECO:0000256" key="3">
    <source>
        <dbReference type="ARBA" id="ARBA00023163"/>
    </source>
</evidence>